<protein>
    <recommendedName>
        <fullName evidence="3">Sulfotransferase</fullName>
    </recommendedName>
</protein>
<reference evidence="1" key="1">
    <citation type="submission" date="2022-07" db="EMBL/GenBank/DDBJ databases">
        <title>Identification and characterization of Bacillus thuringiensis and other Bacillus cereus group isolates from spinach by whole genome sequencing.</title>
        <authorList>
            <person name="Zao X."/>
            <person name="Zervas A."/>
            <person name="Hendriks M."/>
            <person name="Rajkovic A."/>
            <person name="Van Overbeek L."/>
            <person name="Hendriksen N.B."/>
            <person name="Uyttendaele M."/>
        </authorList>
    </citation>
    <scope>NUCLEOTIDE SEQUENCE</scope>
    <source>
        <strain evidence="1">781001F-1</strain>
    </source>
</reference>
<organism evidence="1 2">
    <name type="scientific">Bacillus cereus</name>
    <dbReference type="NCBI Taxonomy" id="1396"/>
    <lineage>
        <taxon>Bacteria</taxon>
        <taxon>Bacillati</taxon>
        <taxon>Bacillota</taxon>
        <taxon>Bacilli</taxon>
        <taxon>Bacillales</taxon>
        <taxon>Bacillaceae</taxon>
        <taxon>Bacillus</taxon>
        <taxon>Bacillus cereus group</taxon>
    </lineage>
</organism>
<evidence type="ECO:0000313" key="1">
    <source>
        <dbReference type="EMBL" id="MCQ6288443.1"/>
    </source>
</evidence>
<evidence type="ECO:0008006" key="3">
    <source>
        <dbReference type="Google" id="ProtNLM"/>
    </source>
</evidence>
<name>A0AAW5L4G4_BACCE</name>
<comment type="caution">
    <text evidence="1">The sequence shown here is derived from an EMBL/GenBank/DDBJ whole genome shotgun (WGS) entry which is preliminary data.</text>
</comment>
<proteinExistence type="predicted"/>
<evidence type="ECO:0000313" key="2">
    <source>
        <dbReference type="Proteomes" id="UP001204643"/>
    </source>
</evidence>
<gene>
    <name evidence="1" type="ORF">NPM19_27950</name>
</gene>
<accession>A0AAW5L4G4</accession>
<dbReference type="Proteomes" id="UP001204643">
    <property type="component" value="Unassembled WGS sequence"/>
</dbReference>
<dbReference type="EMBL" id="JANHEB010000071">
    <property type="protein sequence ID" value="MCQ6288443.1"/>
    <property type="molecule type" value="Genomic_DNA"/>
</dbReference>
<dbReference type="AlphaFoldDB" id="A0AAW5L4G4"/>
<dbReference type="RefSeq" id="WP_256425240.1">
    <property type="nucleotide sequence ID" value="NZ_JANHDX010000115.1"/>
</dbReference>
<sequence length="71" mass="8159">MHNNNQLEFPSFFFNSIPKSGTHLAKQLLLGIPNIQNDKLRGLYGELAYNPDAIEWLTNLKTNEFLNGHIF</sequence>